<dbReference type="GO" id="GO:0043190">
    <property type="term" value="C:ATP-binding cassette (ABC) transporter complex"/>
    <property type="evidence" value="ECO:0007669"/>
    <property type="project" value="InterPro"/>
</dbReference>
<protein>
    <submittedName>
        <fullName evidence="8">Phospholipid/cholesterol/gamma-HCH transport system permease protein</fullName>
    </submittedName>
</protein>
<dbReference type="Proteomes" id="UP000256980">
    <property type="component" value="Unassembled WGS sequence"/>
</dbReference>
<feature type="transmembrane region" description="Helical" evidence="7">
    <location>
        <begin position="146"/>
        <end position="171"/>
    </location>
</feature>
<keyword evidence="4 7" id="KW-0812">Transmembrane</keyword>
<organism evidence="8 9">
    <name type="scientific">Winogradskyella eximia</name>
    <dbReference type="NCBI Taxonomy" id="262006"/>
    <lineage>
        <taxon>Bacteria</taxon>
        <taxon>Pseudomonadati</taxon>
        <taxon>Bacteroidota</taxon>
        <taxon>Flavobacteriia</taxon>
        <taxon>Flavobacteriales</taxon>
        <taxon>Flavobacteriaceae</taxon>
        <taxon>Winogradskyella</taxon>
    </lineage>
</organism>
<keyword evidence="6 7" id="KW-0472">Membrane</keyword>
<dbReference type="EMBL" id="QRDV01000004">
    <property type="protein sequence ID" value="RED43860.1"/>
    <property type="molecule type" value="Genomic_DNA"/>
</dbReference>
<dbReference type="InterPro" id="IPR030802">
    <property type="entry name" value="Permease_MalE"/>
</dbReference>
<comment type="caution">
    <text evidence="7">Lacks conserved residue(s) required for the propagation of feature annotation.</text>
</comment>
<evidence type="ECO:0000313" key="8">
    <source>
        <dbReference type="EMBL" id="RED43860.1"/>
    </source>
</evidence>
<dbReference type="PANTHER" id="PTHR30188">
    <property type="entry name" value="ABC TRANSPORTER PERMEASE PROTEIN-RELATED"/>
    <property type="match status" value="1"/>
</dbReference>
<accession>A0A3D9H303</accession>
<dbReference type="GO" id="GO:0005548">
    <property type="term" value="F:phospholipid transporter activity"/>
    <property type="evidence" value="ECO:0007669"/>
    <property type="project" value="TreeGrafter"/>
</dbReference>
<evidence type="ECO:0000256" key="5">
    <source>
        <dbReference type="ARBA" id="ARBA00022989"/>
    </source>
</evidence>
<dbReference type="AlphaFoldDB" id="A0A3D9H303"/>
<dbReference type="NCBIfam" id="TIGR00056">
    <property type="entry name" value="MlaE family lipid ABC transporter permease subunit"/>
    <property type="match status" value="1"/>
</dbReference>
<comment type="similarity">
    <text evidence="2 7">Belongs to the MlaE permease family.</text>
</comment>
<proteinExistence type="inferred from homology"/>
<reference evidence="8 9" key="1">
    <citation type="submission" date="2018-07" db="EMBL/GenBank/DDBJ databases">
        <title>Genomic Encyclopedia of Type Strains, Phase III (KMG-III): the genomes of soil and plant-associated and newly described type strains.</title>
        <authorList>
            <person name="Whitman W."/>
        </authorList>
    </citation>
    <scope>NUCLEOTIDE SEQUENCE [LARGE SCALE GENOMIC DNA]</scope>
    <source>
        <strain evidence="8 9">CECT 7946</strain>
    </source>
</reference>
<evidence type="ECO:0000256" key="7">
    <source>
        <dbReference type="RuleBase" id="RU362044"/>
    </source>
</evidence>
<keyword evidence="5 7" id="KW-1133">Transmembrane helix</keyword>
<evidence type="ECO:0000256" key="4">
    <source>
        <dbReference type="ARBA" id="ARBA00022692"/>
    </source>
</evidence>
<dbReference type="Pfam" id="PF02405">
    <property type="entry name" value="MlaE"/>
    <property type="match status" value="1"/>
</dbReference>
<evidence type="ECO:0000256" key="3">
    <source>
        <dbReference type="ARBA" id="ARBA00022448"/>
    </source>
</evidence>
<name>A0A3D9H303_9FLAO</name>
<sequence>MTVLAYIKYALKSFFIEIGELSYFTARFFKTAFKPPFELKELIRQCYYMGNRSLFLVGITGFIIGLVLTIQTRPTLLEFGAVSWMPSMVSISIVREIGPIITALVCAGRIGSGIGAEIGSMRVTEQIDAMEVSGTNPFNFLVVTRVLAVTLMLPLLVIIADAIALFGSFLIENSKGSVSFTLFFNQVFDALEFGDILPATIKSIFFGLAIGLVGCYKGYYCNKGTAGVGKAANSAVVVASLLLFIIDFIAVFVTDIFFEL</sequence>
<dbReference type="PANTHER" id="PTHR30188:SF4">
    <property type="entry name" value="PROTEIN TRIGALACTOSYLDIACYLGLYCEROL 1, CHLOROPLASTIC"/>
    <property type="match status" value="1"/>
</dbReference>
<comment type="caution">
    <text evidence="8">The sequence shown here is derived from an EMBL/GenBank/DDBJ whole genome shotgun (WGS) entry which is preliminary data.</text>
</comment>
<comment type="subcellular location">
    <subcellularLocation>
        <location evidence="1">Membrane</location>
        <topology evidence="1">Multi-pass membrane protein</topology>
    </subcellularLocation>
</comment>
<dbReference type="InterPro" id="IPR003453">
    <property type="entry name" value="ABC_MlaE_roteobac"/>
</dbReference>
<evidence type="ECO:0000256" key="6">
    <source>
        <dbReference type="ARBA" id="ARBA00023136"/>
    </source>
</evidence>
<dbReference type="RefSeq" id="WP_115817279.1">
    <property type="nucleotide sequence ID" value="NZ_CANKZP010000004.1"/>
</dbReference>
<dbReference type="OrthoDB" id="9810518at2"/>
<gene>
    <name evidence="8" type="ORF">DFQ10_10449</name>
</gene>
<feature type="transmembrane region" description="Helical" evidence="7">
    <location>
        <begin position="196"/>
        <end position="216"/>
    </location>
</feature>
<feature type="transmembrane region" description="Helical" evidence="7">
    <location>
        <begin position="236"/>
        <end position="258"/>
    </location>
</feature>
<evidence type="ECO:0000256" key="2">
    <source>
        <dbReference type="ARBA" id="ARBA00007556"/>
    </source>
</evidence>
<feature type="transmembrane region" description="Helical" evidence="7">
    <location>
        <begin position="53"/>
        <end position="70"/>
    </location>
</feature>
<keyword evidence="9" id="KW-1185">Reference proteome</keyword>
<evidence type="ECO:0000313" key="9">
    <source>
        <dbReference type="Proteomes" id="UP000256980"/>
    </source>
</evidence>
<keyword evidence="3" id="KW-0813">Transport</keyword>
<evidence type="ECO:0000256" key="1">
    <source>
        <dbReference type="ARBA" id="ARBA00004141"/>
    </source>
</evidence>